<comment type="caution">
    <text evidence="1">The sequence shown here is derived from an EMBL/GenBank/DDBJ whole genome shotgun (WGS) entry which is preliminary data.</text>
</comment>
<gene>
    <name evidence="1" type="ORF">GCM10010345_77590</name>
</gene>
<dbReference type="RefSeq" id="WP_189893864.1">
    <property type="nucleotide sequence ID" value="NZ_BMVN01000046.1"/>
</dbReference>
<accession>A0ABQ3DD79</accession>
<name>A0ABQ3DD79_9ACTN</name>
<sequence length="441" mass="49431">MASIALVHCTTLMLQRLPEPPPRWLQRDERSFAYPYKEWRKPRGWCLTFFTDREPDFGTRTIIGVGGAFPGRRSGTYERSLLTKDFTPLTRPLPLTDLEMPMGASRRFLQDDGRMSEVAGQRLLECVRQLRPELASTLSGLEQSLGMHPPAGAVGEKLNLEKDAVGTLLEVAGMERDVVESWQSPVTPEVLETRSVPFLAGLPDLRQIEDQQIVHDYHRFPGMTGMDAIEVGWRIYRRSGGPSGHRLFVYNANRHNVESVTGVDMIYVNEFTGSVTTVQYKRMRKEAGVWTYRYDATAEREMERMAMVDKECEQLDDGLDPRLVTAPSMVKLCRNVPFVMSSTALIPGMYLTRPHFKALVDSPLARGSRGGKRLRESDVPRYLNNTTFATLLKDGWLGTRGASSDYVIDLVLRALSPDGPGAVAVGLHGSSIAPGNRRISW</sequence>
<protein>
    <submittedName>
        <fullName evidence="1">Uncharacterized protein</fullName>
    </submittedName>
</protein>
<proteinExistence type="predicted"/>
<organism evidence="1 2">
    <name type="scientific">Streptomyces canarius</name>
    <dbReference type="NCBI Taxonomy" id="285453"/>
    <lineage>
        <taxon>Bacteria</taxon>
        <taxon>Bacillati</taxon>
        <taxon>Actinomycetota</taxon>
        <taxon>Actinomycetes</taxon>
        <taxon>Kitasatosporales</taxon>
        <taxon>Streptomycetaceae</taxon>
        <taxon>Streptomyces</taxon>
    </lineage>
</organism>
<dbReference type="Proteomes" id="UP000653644">
    <property type="component" value="Unassembled WGS sequence"/>
</dbReference>
<evidence type="ECO:0000313" key="2">
    <source>
        <dbReference type="Proteomes" id="UP000653644"/>
    </source>
</evidence>
<evidence type="ECO:0000313" key="1">
    <source>
        <dbReference type="EMBL" id="GHA62018.1"/>
    </source>
</evidence>
<keyword evidence="2" id="KW-1185">Reference proteome</keyword>
<dbReference type="EMBL" id="BMVN01000046">
    <property type="protein sequence ID" value="GHA62018.1"/>
    <property type="molecule type" value="Genomic_DNA"/>
</dbReference>
<reference evidence="2" key="1">
    <citation type="journal article" date="2019" name="Int. J. Syst. Evol. Microbiol.">
        <title>The Global Catalogue of Microorganisms (GCM) 10K type strain sequencing project: providing services to taxonomists for standard genome sequencing and annotation.</title>
        <authorList>
            <consortium name="The Broad Institute Genomics Platform"/>
            <consortium name="The Broad Institute Genome Sequencing Center for Infectious Disease"/>
            <person name="Wu L."/>
            <person name="Ma J."/>
        </authorList>
    </citation>
    <scope>NUCLEOTIDE SEQUENCE [LARGE SCALE GENOMIC DNA]</scope>
    <source>
        <strain evidence="2">JCM 4733</strain>
    </source>
</reference>